<dbReference type="InterPro" id="IPR004868">
    <property type="entry name" value="DNA-dir_DNA_pol_B_mt/vir"/>
</dbReference>
<dbReference type="InterPro" id="IPR036397">
    <property type="entry name" value="RNaseH_sf"/>
</dbReference>
<evidence type="ECO:0000256" key="2">
    <source>
        <dbReference type="ARBA" id="ARBA00012417"/>
    </source>
</evidence>
<feature type="domain" description="DNA-directed DNA polymerase family B mitochondria/virus" evidence="9">
    <location>
        <begin position="89"/>
        <end position="283"/>
    </location>
</feature>
<evidence type="ECO:0000256" key="5">
    <source>
        <dbReference type="ARBA" id="ARBA00022705"/>
    </source>
</evidence>
<dbReference type="GO" id="GO:0003887">
    <property type="term" value="F:DNA-directed DNA polymerase activity"/>
    <property type="evidence" value="ECO:0007669"/>
    <property type="project" value="UniProtKB-KW"/>
</dbReference>
<dbReference type="Gene3D" id="3.30.420.10">
    <property type="entry name" value="Ribonuclease H-like superfamily/Ribonuclease H"/>
    <property type="match status" value="1"/>
</dbReference>
<dbReference type="EMBL" id="OV651821">
    <property type="protein sequence ID" value="CAH1115486.1"/>
    <property type="molecule type" value="Genomic_DNA"/>
</dbReference>
<organism evidence="10 11">
    <name type="scientific">Psylliodes chrysocephalus</name>
    <dbReference type="NCBI Taxonomy" id="3402493"/>
    <lineage>
        <taxon>Eukaryota</taxon>
        <taxon>Metazoa</taxon>
        <taxon>Ecdysozoa</taxon>
        <taxon>Arthropoda</taxon>
        <taxon>Hexapoda</taxon>
        <taxon>Insecta</taxon>
        <taxon>Pterygota</taxon>
        <taxon>Neoptera</taxon>
        <taxon>Endopterygota</taxon>
        <taxon>Coleoptera</taxon>
        <taxon>Polyphaga</taxon>
        <taxon>Cucujiformia</taxon>
        <taxon>Chrysomeloidea</taxon>
        <taxon>Chrysomelidae</taxon>
        <taxon>Galerucinae</taxon>
        <taxon>Alticini</taxon>
        <taxon>Psylliodes</taxon>
    </lineage>
</organism>
<evidence type="ECO:0000256" key="8">
    <source>
        <dbReference type="ARBA" id="ARBA00049244"/>
    </source>
</evidence>
<dbReference type="SUPFAM" id="SSF53098">
    <property type="entry name" value="Ribonuclease H-like"/>
    <property type="match status" value="1"/>
</dbReference>
<dbReference type="InterPro" id="IPR023211">
    <property type="entry name" value="DNA_pol_palm_dom_sf"/>
</dbReference>
<dbReference type="SUPFAM" id="SSF56672">
    <property type="entry name" value="DNA/RNA polymerases"/>
    <property type="match status" value="1"/>
</dbReference>
<protein>
    <recommendedName>
        <fullName evidence="2">DNA-directed DNA polymerase</fullName>
        <ecNumber evidence="2">2.7.7.7</ecNumber>
    </recommendedName>
</protein>
<keyword evidence="7" id="KW-0238">DNA-binding</keyword>
<dbReference type="Gene3D" id="3.90.1600.10">
    <property type="entry name" value="Palm domain of DNA polymerase"/>
    <property type="match status" value="1"/>
</dbReference>
<dbReference type="GO" id="GO:0006260">
    <property type="term" value="P:DNA replication"/>
    <property type="evidence" value="ECO:0007669"/>
    <property type="project" value="UniProtKB-KW"/>
</dbReference>
<proteinExistence type="inferred from homology"/>
<sequence length="883" mass="102119">MPIDNGKPTLSGVLLVFYDLESTQETLMPDGSFLHIPNLCVYQQHCEYCIDTDIRICICGIRQQVLKIDPVSRFMEYIMNQRQQFKKIFVIGHAGGLYDNQFMLSYILTSTDLKPELITRGTKLLLMSVGNVKFIDSLNYFPMPLSKLPKAFGLKDVKKGYFPHLFNKKENWNYIGPLPALEYYDPDNLKYTPTLDENTDSRQQLVDWHKENKNYVFDFQKEIIAYCISDVDILSRACLKFREMIIKEGRVDPFTEAITLPGACNKIFRRNFLKPNMIGLVPKNGYRYRDKQSKIAVQWLIWEGHQRGINIIHAANGTEAVLAGVKVDGFCKETNQIFEFHGCYFHGCIKCIKYKRDEPLHEDPTSTIEARYESTLMKTQRLLSLGYEVIEKWECDFTITEEILTFTENHPLISFLPLEPRDAFYGGRTDATKLYHKCAKEEKIKYVDVCSLYPWVNKYGKYPIGHPQVFVGDKCKTLDLYKTDGLIKCKILPPQNLYHAVLPIKSNNKLMFSLCRTCCENMSNECVHNHEERVISGTWVIDEVLKALEKGYKMIEIYEIWKYETVQYDPNTKTGGLFSEYISNFLKIKQQASGWPVDCKSIVEKEKYITEYFDKEGVSLCADEIEYNPGRRQIGKSVITSFWGKLGQKDNQDKTSIVSDTAEFFDILSKPFIEVNSVFPVNEKTLLVNWVFKNEAYDVLPTVNVVLAAYTTALARLKLYSFLEKLDKKVLYHDTDSVIYVSRPGEYEVPLGSFLGEMTDELAEYGEGSYITDFVSGGPKLYAYRVYSTAKNKTLDLIKVKGITLNYNTSELVNFEKLRDMVLNEAPNEYISTKNILRNTDHTVVTKEVTKVFRTNFTKRKRIDNYDSVPYGYKKQKFESFAK</sequence>
<dbReference type="PANTHER" id="PTHR33568:SF3">
    <property type="entry name" value="DNA-DIRECTED DNA POLYMERASE"/>
    <property type="match status" value="1"/>
</dbReference>
<dbReference type="AlphaFoldDB" id="A0A9P0DAP8"/>
<dbReference type="Pfam" id="PF03175">
    <property type="entry name" value="DNA_pol_B_2"/>
    <property type="match status" value="2"/>
</dbReference>
<dbReference type="PANTHER" id="PTHR33568">
    <property type="entry name" value="DNA POLYMERASE"/>
    <property type="match status" value="1"/>
</dbReference>
<evidence type="ECO:0000313" key="11">
    <source>
        <dbReference type="Proteomes" id="UP001153636"/>
    </source>
</evidence>
<dbReference type="Proteomes" id="UP001153636">
    <property type="component" value="Chromosome 9"/>
</dbReference>
<dbReference type="GO" id="GO:0042575">
    <property type="term" value="C:DNA polymerase complex"/>
    <property type="evidence" value="ECO:0007669"/>
    <property type="project" value="UniProtKB-ARBA"/>
</dbReference>
<evidence type="ECO:0000256" key="4">
    <source>
        <dbReference type="ARBA" id="ARBA00022695"/>
    </source>
</evidence>
<feature type="domain" description="DNA-directed DNA polymerase family B mitochondria/virus" evidence="9">
    <location>
        <begin position="421"/>
        <end position="594"/>
    </location>
</feature>
<dbReference type="InterPro" id="IPR043502">
    <property type="entry name" value="DNA/RNA_pol_sf"/>
</dbReference>
<evidence type="ECO:0000256" key="1">
    <source>
        <dbReference type="ARBA" id="ARBA00005755"/>
    </source>
</evidence>
<dbReference type="GO" id="GO:0003677">
    <property type="term" value="F:DNA binding"/>
    <property type="evidence" value="ECO:0007669"/>
    <property type="project" value="UniProtKB-KW"/>
</dbReference>
<gene>
    <name evidence="10" type="ORF">PSYICH_LOCUS15391</name>
</gene>
<keyword evidence="5" id="KW-0235">DNA replication</keyword>
<dbReference type="GO" id="GO:0000166">
    <property type="term" value="F:nucleotide binding"/>
    <property type="evidence" value="ECO:0007669"/>
    <property type="project" value="InterPro"/>
</dbReference>
<comment type="catalytic activity">
    <reaction evidence="8">
        <text>DNA(n) + a 2'-deoxyribonucleoside 5'-triphosphate = DNA(n+1) + diphosphate</text>
        <dbReference type="Rhea" id="RHEA:22508"/>
        <dbReference type="Rhea" id="RHEA-COMP:17339"/>
        <dbReference type="Rhea" id="RHEA-COMP:17340"/>
        <dbReference type="ChEBI" id="CHEBI:33019"/>
        <dbReference type="ChEBI" id="CHEBI:61560"/>
        <dbReference type="ChEBI" id="CHEBI:173112"/>
        <dbReference type="EC" id="2.7.7.7"/>
    </reaction>
</comment>
<evidence type="ECO:0000313" key="10">
    <source>
        <dbReference type="EMBL" id="CAH1115486.1"/>
    </source>
</evidence>
<dbReference type="OrthoDB" id="6740573at2759"/>
<reference evidence="10" key="1">
    <citation type="submission" date="2022-01" db="EMBL/GenBank/DDBJ databases">
        <authorList>
            <person name="King R."/>
        </authorList>
    </citation>
    <scope>NUCLEOTIDE SEQUENCE</scope>
</reference>
<evidence type="ECO:0000256" key="7">
    <source>
        <dbReference type="ARBA" id="ARBA00023125"/>
    </source>
</evidence>
<keyword evidence="3" id="KW-0808">Transferase</keyword>
<accession>A0A9P0DAP8</accession>
<evidence type="ECO:0000259" key="9">
    <source>
        <dbReference type="Pfam" id="PF03175"/>
    </source>
</evidence>
<keyword evidence="11" id="KW-1185">Reference proteome</keyword>
<keyword evidence="6" id="KW-0239">DNA-directed DNA polymerase</keyword>
<evidence type="ECO:0000256" key="3">
    <source>
        <dbReference type="ARBA" id="ARBA00022679"/>
    </source>
</evidence>
<dbReference type="InterPro" id="IPR012337">
    <property type="entry name" value="RNaseH-like_sf"/>
</dbReference>
<comment type="similarity">
    <text evidence="1">Belongs to the DNA polymerase type-B family.</text>
</comment>
<keyword evidence="4" id="KW-0548">Nucleotidyltransferase</keyword>
<evidence type="ECO:0000256" key="6">
    <source>
        <dbReference type="ARBA" id="ARBA00022932"/>
    </source>
</evidence>
<dbReference type="EC" id="2.7.7.7" evidence="2"/>
<name>A0A9P0DAP8_9CUCU</name>
<dbReference type="Gene3D" id="3.40.960.10">
    <property type="entry name" value="VSR Endonuclease"/>
    <property type="match status" value="1"/>
</dbReference>